<dbReference type="PRINTS" id="PR00837">
    <property type="entry name" value="V5TPXLIKE"/>
</dbReference>
<sequence length="488" mass="53318">MASTHHSHSLSCAVVFVAVLSAVSSTAGASRRMLQQQSSLAQQFLAPHNSLRGSLGLPPLRWSGALASYAQWWAGQRSGDCALVHSDTNYGENIFWGGGAGWQAGDAVAAWAAERSYYDYGSNACRPDEDCSHYTQMVWRQSQWLGCARVYQLRAASLSVLGLHAVCCKVQCCSNFSYRTTSSEGASACRRSNGATRSRATPRGGQARGAATALWFIPILTTERTSSGAQAPSGSPETRLQPGRPRAAFTTTVRTRANRTRIARTTPKSCGGIAYGSGARKSCARPGTLSLHATMIPTAIVMITTLLFLLSLLTPHYSSPNPLLLHKPYIENSTIYNISRSLCMGCWAEPIKFLYAHNLVRAAHWELPLLWDPQLEARARWWAGERKGDCGPMHSFPEGQFVLGENVFVGSGPEWGPTDAVWAWAAEERDYTYESNTCAAGRVCGHYTQIVWRSTWRVGCARAVCDEGGVFMVCNYYPPGNYVGEKPY</sequence>
<dbReference type="GO" id="GO:0005576">
    <property type="term" value="C:extracellular region"/>
    <property type="evidence" value="ECO:0007669"/>
    <property type="project" value="InterPro"/>
</dbReference>
<dbReference type="PROSITE" id="PS01009">
    <property type="entry name" value="CRISP_1"/>
    <property type="match status" value="1"/>
</dbReference>
<dbReference type="InterPro" id="IPR018244">
    <property type="entry name" value="Allrgn_V5/Tpx1_CS"/>
</dbReference>
<dbReference type="Pfam" id="PF00188">
    <property type="entry name" value="CAP"/>
    <property type="match status" value="2"/>
</dbReference>
<protein>
    <submittedName>
        <fullName evidence="6">Pathogenesis-related protein PR-1</fullName>
    </submittedName>
</protein>
<evidence type="ECO:0000313" key="6">
    <source>
        <dbReference type="EMBL" id="OAY69404.1"/>
    </source>
</evidence>
<dbReference type="InterPro" id="IPR001283">
    <property type="entry name" value="CRISP-related"/>
</dbReference>
<proteinExistence type="predicted"/>
<accession>A0A199UXA2</accession>
<keyword evidence="4" id="KW-0732">Signal</keyword>
<name>A0A199UXA2_ANACO</name>
<dbReference type="STRING" id="4615.A0A199UXA2"/>
<dbReference type="InterPro" id="IPR002413">
    <property type="entry name" value="V5_allergen-like"/>
</dbReference>
<gene>
    <name evidence="6" type="ORF">ACMD2_00932</name>
</gene>
<evidence type="ECO:0000256" key="3">
    <source>
        <dbReference type="SAM" id="MobiDB-lite"/>
    </source>
</evidence>
<dbReference type="Gene3D" id="3.40.33.10">
    <property type="entry name" value="CAP"/>
    <property type="match status" value="2"/>
</dbReference>
<comment type="function">
    <text evidence="1">Probably involved in the defense reaction of plants against pathogens.</text>
</comment>
<evidence type="ECO:0000256" key="2">
    <source>
        <dbReference type="ARBA" id="ARBA00023265"/>
    </source>
</evidence>
<reference evidence="6 7" key="1">
    <citation type="journal article" date="2016" name="DNA Res.">
        <title>The draft genome of MD-2 pineapple using hybrid error correction of long reads.</title>
        <authorList>
            <person name="Redwan R.M."/>
            <person name="Saidin A."/>
            <person name="Kumar S.V."/>
        </authorList>
    </citation>
    <scope>NUCLEOTIDE SEQUENCE [LARGE SCALE GENOMIC DNA]</scope>
    <source>
        <strain evidence="7">cv. MD2</strain>
        <tissue evidence="6">Leaf</tissue>
    </source>
</reference>
<dbReference type="PROSITE" id="PS01010">
    <property type="entry name" value="CRISP_2"/>
    <property type="match status" value="1"/>
</dbReference>
<keyword evidence="2" id="KW-0568">Pathogenesis-related protein</keyword>
<dbReference type="CDD" id="cd05381">
    <property type="entry name" value="CAP_PR-1"/>
    <property type="match status" value="1"/>
</dbReference>
<feature type="signal peptide" evidence="4">
    <location>
        <begin position="1"/>
        <end position="28"/>
    </location>
</feature>
<feature type="chain" id="PRO_5008508155" evidence="4">
    <location>
        <begin position="29"/>
        <end position="488"/>
    </location>
</feature>
<comment type="caution">
    <text evidence="6">The sequence shown here is derived from an EMBL/GenBank/DDBJ whole genome shotgun (WGS) entry which is preliminary data.</text>
</comment>
<keyword evidence="2" id="KW-0611">Plant defense</keyword>
<organism evidence="6 7">
    <name type="scientific">Ananas comosus</name>
    <name type="common">Pineapple</name>
    <name type="synonym">Ananas ananas</name>
    <dbReference type="NCBI Taxonomy" id="4615"/>
    <lineage>
        <taxon>Eukaryota</taxon>
        <taxon>Viridiplantae</taxon>
        <taxon>Streptophyta</taxon>
        <taxon>Embryophyta</taxon>
        <taxon>Tracheophyta</taxon>
        <taxon>Spermatophyta</taxon>
        <taxon>Magnoliopsida</taxon>
        <taxon>Liliopsida</taxon>
        <taxon>Poales</taxon>
        <taxon>Bromeliaceae</taxon>
        <taxon>Bromelioideae</taxon>
        <taxon>Ananas</taxon>
    </lineage>
</organism>
<dbReference type="AlphaFoldDB" id="A0A199UXA2"/>
<feature type="domain" description="SCP" evidence="5">
    <location>
        <begin position="39"/>
        <end position="178"/>
    </location>
</feature>
<evidence type="ECO:0000259" key="5">
    <source>
        <dbReference type="SMART" id="SM00198"/>
    </source>
</evidence>
<dbReference type="FunFam" id="3.40.33.10:FF:000004">
    <property type="entry name" value="CAP, cysteine-rich secretory protein, antigen 5"/>
    <property type="match status" value="2"/>
</dbReference>
<dbReference type="SUPFAM" id="SSF55797">
    <property type="entry name" value="PR-1-like"/>
    <property type="match status" value="2"/>
</dbReference>
<dbReference type="InterPro" id="IPR035940">
    <property type="entry name" value="CAP_sf"/>
</dbReference>
<evidence type="ECO:0000256" key="4">
    <source>
        <dbReference type="SAM" id="SignalP"/>
    </source>
</evidence>
<dbReference type="EMBL" id="LSRQ01004444">
    <property type="protein sequence ID" value="OAY69404.1"/>
    <property type="molecule type" value="Genomic_DNA"/>
</dbReference>
<feature type="compositionally biased region" description="Polar residues" evidence="3">
    <location>
        <begin position="225"/>
        <end position="238"/>
    </location>
</feature>
<dbReference type="SMART" id="SM00198">
    <property type="entry name" value="SCP"/>
    <property type="match status" value="2"/>
</dbReference>
<feature type="domain" description="SCP" evidence="5">
    <location>
        <begin position="348"/>
        <end position="484"/>
    </location>
</feature>
<feature type="region of interest" description="Disordered" evidence="3">
    <location>
        <begin position="225"/>
        <end position="248"/>
    </location>
</feature>
<dbReference type="InterPro" id="IPR014044">
    <property type="entry name" value="CAP_dom"/>
</dbReference>
<evidence type="ECO:0000313" key="7">
    <source>
        <dbReference type="Proteomes" id="UP000092600"/>
    </source>
</evidence>
<dbReference type="PANTHER" id="PTHR10334">
    <property type="entry name" value="CYSTEINE-RICH SECRETORY PROTEIN-RELATED"/>
    <property type="match status" value="1"/>
</dbReference>
<dbReference type="PRINTS" id="PR00838">
    <property type="entry name" value="V5ALLERGEN"/>
</dbReference>
<evidence type="ECO:0000256" key="1">
    <source>
        <dbReference type="ARBA" id="ARBA00003143"/>
    </source>
</evidence>
<dbReference type="Proteomes" id="UP000092600">
    <property type="component" value="Unassembled WGS sequence"/>
</dbReference>